<dbReference type="PANTHER" id="PTHR12526">
    <property type="entry name" value="GLYCOSYLTRANSFERASE"/>
    <property type="match status" value="1"/>
</dbReference>
<dbReference type="OrthoDB" id="9787293at2"/>
<dbReference type="InParanoid" id="A0A2G4YRP4"/>
<comment type="caution">
    <text evidence="3">The sequence shown here is derived from an EMBL/GenBank/DDBJ whole genome shotgun (WGS) entry which is preliminary data.</text>
</comment>
<dbReference type="RefSeq" id="WP_099472595.1">
    <property type="nucleotide sequence ID" value="NZ_CP041025.1"/>
</dbReference>
<dbReference type="GO" id="GO:0016757">
    <property type="term" value="F:glycosyltransferase activity"/>
    <property type="evidence" value="ECO:0007669"/>
    <property type="project" value="UniProtKB-ARBA"/>
</dbReference>
<accession>A0A2G4YRP4</accession>
<proteinExistence type="predicted"/>
<evidence type="ECO:0000313" key="3">
    <source>
        <dbReference type="EMBL" id="PHZ84983.1"/>
    </source>
</evidence>
<evidence type="ECO:0000256" key="1">
    <source>
        <dbReference type="SAM" id="MobiDB-lite"/>
    </source>
</evidence>
<dbReference type="Pfam" id="PF13579">
    <property type="entry name" value="Glyco_trans_4_4"/>
    <property type="match status" value="1"/>
</dbReference>
<sequence length="446" mass="50483">MKILIVAGYFPPFSPASASRINKFAKYMHDTGHDVMVLAPENKGYPPTLTAEIPQDRIIFTDITNINEIPNKVKHRVRNIVQSAKQAGASANPDLDEGRREPKAGSEKSGKESALSRWYRKLTNIPDDMIGWYPHGVKAGRKLFESWSPDIIFCTTPPHSGLFVARRLATILDVPWVVDFRDLWTGHGYYNASIIQWTVDTFLEKMALRKCKGMITVTESWAKDLKEQSTLPVEFARNGFDPKDFSDTPLETYDAEKVTIIYAGLLYGIKRDPSLVLEALGKMGDKAKYFRFMIYTAKGIRDLTPAHTALIEKYNLQDVVENYKYIPQADLLKIQQQADLLLLLRWDDPKENGVIAGKLFEYIGSGTPILATGSITGEAADIVRDNDFGLVSNDVDEVVAYLEKLLITKQKGDLKRRVNPNREQFTRTKQFEKLVPFMEKIIADSR</sequence>
<keyword evidence="4" id="KW-1185">Reference proteome</keyword>
<dbReference type="AlphaFoldDB" id="A0A2G4YRP4"/>
<dbReference type="EMBL" id="PDEM01000020">
    <property type="protein sequence ID" value="PHZ84983.1"/>
    <property type="molecule type" value="Genomic_DNA"/>
</dbReference>
<organism evidence="3 4">
    <name type="scientific">Paremcibacter congregatus</name>
    <dbReference type="NCBI Taxonomy" id="2043170"/>
    <lineage>
        <taxon>Bacteria</taxon>
        <taxon>Pseudomonadati</taxon>
        <taxon>Pseudomonadota</taxon>
        <taxon>Alphaproteobacteria</taxon>
        <taxon>Emcibacterales</taxon>
        <taxon>Emcibacteraceae</taxon>
        <taxon>Paremcibacter</taxon>
    </lineage>
</organism>
<reference evidence="3 4" key="1">
    <citation type="submission" date="2017-10" db="EMBL/GenBank/DDBJ databases">
        <title>Frigbacter circumglobatus gen. nov. sp. nov., isolated from sediment cultured in situ.</title>
        <authorList>
            <person name="Zhao Z."/>
        </authorList>
    </citation>
    <scope>NUCLEOTIDE SEQUENCE [LARGE SCALE GENOMIC DNA]</scope>
    <source>
        <strain evidence="3 4">ZYL</strain>
    </source>
</reference>
<dbReference type="InterPro" id="IPR028098">
    <property type="entry name" value="Glyco_trans_4-like_N"/>
</dbReference>
<evidence type="ECO:0000313" key="4">
    <source>
        <dbReference type="Proteomes" id="UP000229730"/>
    </source>
</evidence>
<feature type="domain" description="Glycosyltransferase subfamily 4-like N-terminal" evidence="2">
    <location>
        <begin position="140"/>
        <end position="228"/>
    </location>
</feature>
<evidence type="ECO:0000259" key="2">
    <source>
        <dbReference type="Pfam" id="PF13579"/>
    </source>
</evidence>
<gene>
    <name evidence="3" type="ORF">CRD36_09690</name>
</gene>
<dbReference type="SUPFAM" id="SSF53756">
    <property type="entry name" value="UDP-Glycosyltransferase/glycogen phosphorylase"/>
    <property type="match status" value="1"/>
</dbReference>
<feature type="region of interest" description="Disordered" evidence="1">
    <location>
        <begin position="85"/>
        <end position="112"/>
    </location>
</feature>
<name>A0A2G4YRP4_9PROT</name>
<feature type="compositionally biased region" description="Basic and acidic residues" evidence="1">
    <location>
        <begin position="96"/>
        <end position="111"/>
    </location>
</feature>
<protein>
    <recommendedName>
        <fullName evidence="2">Glycosyltransferase subfamily 4-like N-terminal domain-containing protein</fullName>
    </recommendedName>
</protein>
<dbReference type="Gene3D" id="3.40.50.2000">
    <property type="entry name" value="Glycogen Phosphorylase B"/>
    <property type="match status" value="2"/>
</dbReference>
<dbReference type="Proteomes" id="UP000229730">
    <property type="component" value="Unassembled WGS sequence"/>
</dbReference>